<dbReference type="InterPro" id="IPR011855">
    <property type="entry name" value="Phgtail_TP901_1"/>
</dbReference>
<evidence type="ECO:0000313" key="1">
    <source>
        <dbReference type="EMBL" id="BAQ44400.1"/>
    </source>
</evidence>
<evidence type="ECO:0008006" key="3">
    <source>
        <dbReference type="Google" id="ProtNLM"/>
    </source>
</evidence>
<dbReference type="OrthoDB" id="7375409at2"/>
<sequence length="149" mass="16103">MTQATTRSFAAYQLLLESSTTTGTFVAPCGLTERSVQFTKDLSDTNVPDCDNEDAASWTQRDVVSKSVRISGQGVMALESEPRWRAAYESDQPVNVRINKTGNKAAGGGYWLGQFHLSSFEDGATKGNKVTKTIEMQSTGPVVWTDAAA</sequence>
<reference evidence="1 2" key="1">
    <citation type="journal article" date="2015" name="Genome Announc.">
        <title>Complete Genome Sequence of Methylobacterium aquaticum Strain 22A, Isolated from Racomitrium japonicum Moss.</title>
        <authorList>
            <person name="Tani A."/>
            <person name="Ogura Y."/>
            <person name="Hayashi T."/>
            <person name="Kimbara K."/>
        </authorList>
    </citation>
    <scope>NUCLEOTIDE SEQUENCE [LARGE SCALE GENOMIC DNA]</scope>
    <source>
        <strain evidence="1 2">MA-22A</strain>
    </source>
</reference>
<organism evidence="1 2">
    <name type="scientific">Methylobacterium aquaticum</name>
    <dbReference type="NCBI Taxonomy" id="270351"/>
    <lineage>
        <taxon>Bacteria</taxon>
        <taxon>Pseudomonadati</taxon>
        <taxon>Pseudomonadota</taxon>
        <taxon>Alphaproteobacteria</taxon>
        <taxon>Hyphomicrobiales</taxon>
        <taxon>Methylobacteriaceae</taxon>
        <taxon>Methylobacterium</taxon>
    </lineage>
</organism>
<protein>
    <recommendedName>
        <fullName evidence="3">Phage tail protein</fullName>
    </recommendedName>
</protein>
<proteinExistence type="predicted"/>
<dbReference type="PATRIC" id="fig|270351.10.peg.962"/>
<dbReference type="KEGG" id="maqu:Maq22A_c05040"/>
<dbReference type="Pfam" id="PF06199">
    <property type="entry name" value="Phage_tail_2"/>
    <property type="match status" value="1"/>
</dbReference>
<dbReference type="EMBL" id="AP014704">
    <property type="protein sequence ID" value="BAQ44400.1"/>
    <property type="molecule type" value="Genomic_DNA"/>
</dbReference>
<gene>
    <name evidence="1" type="ORF">Maq22A_c05040</name>
</gene>
<accession>A0A0C6FP48</accession>
<reference evidence="2" key="2">
    <citation type="submission" date="2015-01" db="EMBL/GenBank/DDBJ databases">
        <title>Complete genome sequence of Methylobacterium aquaticum strain 22A.</title>
        <authorList>
            <person name="Tani A."/>
            <person name="Ogura Y."/>
            <person name="Hayashi T."/>
        </authorList>
    </citation>
    <scope>NUCLEOTIDE SEQUENCE [LARGE SCALE GENOMIC DNA]</scope>
    <source>
        <strain evidence="2">MA-22A</strain>
    </source>
</reference>
<name>A0A0C6FP48_9HYPH</name>
<dbReference type="Proteomes" id="UP000061432">
    <property type="component" value="Chromosome"/>
</dbReference>
<dbReference type="STRING" id="270351.Maq22A_c05040"/>
<dbReference type="AlphaFoldDB" id="A0A0C6FP48"/>
<evidence type="ECO:0000313" key="2">
    <source>
        <dbReference type="Proteomes" id="UP000061432"/>
    </source>
</evidence>
<dbReference type="RefSeq" id="WP_060845924.1">
    <property type="nucleotide sequence ID" value="NZ_AP014704.1"/>
</dbReference>